<evidence type="ECO:0000313" key="2">
    <source>
        <dbReference type="Proteomes" id="UP000277204"/>
    </source>
</evidence>
<keyword evidence="2" id="KW-1185">Reference proteome</keyword>
<evidence type="ECO:0000313" key="1">
    <source>
        <dbReference type="EMBL" id="VDP48475.1"/>
    </source>
</evidence>
<accession>A0A3P8EYC3</accession>
<protein>
    <submittedName>
        <fullName evidence="1">Uncharacterized protein</fullName>
    </submittedName>
</protein>
<dbReference type="Proteomes" id="UP000277204">
    <property type="component" value="Unassembled WGS sequence"/>
</dbReference>
<gene>
    <name evidence="1" type="ORF">SMRZ_LOCUS23743</name>
</gene>
<dbReference type="EMBL" id="UZAI01019906">
    <property type="protein sequence ID" value="VDP48475.1"/>
    <property type="molecule type" value="Genomic_DNA"/>
</dbReference>
<dbReference type="AlphaFoldDB" id="A0A3P8EYC3"/>
<proteinExistence type="predicted"/>
<reference evidence="1 2" key="1">
    <citation type="submission" date="2018-11" db="EMBL/GenBank/DDBJ databases">
        <authorList>
            <consortium name="Pathogen Informatics"/>
        </authorList>
    </citation>
    <scope>NUCLEOTIDE SEQUENCE [LARGE SCALE GENOMIC DNA]</scope>
    <source>
        <strain evidence="1 2">Zambia</strain>
    </source>
</reference>
<sequence length="68" mass="7908">MPNILDLSMDFFKRVLDSPVYECKRIVVPRILPSTILLLELLEHVHFVRSVSQRIFPFFCVSATIVCD</sequence>
<organism evidence="1 2">
    <name type="scientific">Schistosoma margrebowiei</name>
    <dbReference type="NCBI Taxonomy" id="48269"/>
    <lineage>
        <taxon>Eukaryota</taxon>
        <taxon>Metazoa</taxon>
        <taxon>Spiralia</taxon>
        <taxon>Lophotrochozoa</taxon>
        <taxon>Platyhelminthes</taxon>
        <taxon>Trematoda</taxon>
        <taxon>Digenea</taxon>
        <taxon>Strigeidida</taxon>
        <taxon>Schistosomatoidea</taxon>
        <taxon>Schistosomatidae</taxon>
        <taxon>Schistosoma</taxon>
    </lineage>
</organism>
<name>A0A3P8EYC3_9TREM</name>